<protein>
    <submittedName>
        <fullName evidence="2">Uncharacterized protein</fullName>
    </submittedName>
</protein>
<dbReference type="Proteomes" id="UP000316628">
    <property type="component" value="Unassembled WGS sequence"/>
</dbReference>
<keyword evidence="3" id="KW-1185">Reference proteome</keyword>
<gene>
    <name evidence="2" type="ORF">FHX81_2544</name>
</gene>
<sequence length="169" mass="17139">MTPTRRCATALAVVTAAGPGTHPSCGYVSATGAVRRHAPPEGGTCRPTGLPDTPDPVSRRAAGVAQNLDADRPFAQGGPVTPIDTTRDVGVTASGGGAVTTHPAGRPRRRGRPAEPHPNHCHVGGDSLISADVPLLLHLAASALAACALPREETRKSFLRGITTGAIKG</sequence>
<feature type="region of interest" description="Disordered" evidence="1">
    <location>
        <begin position="37"/>
        <end position="56"/>
    </location>
</feature>
<organism evidence="2 3">
    <name type="scientific">Saccharothrix saharensis</name>
    <dbReference type="NCBI Taxonomy" id="571190"/>
    <lineage>
        <taxon>Bacteria</taxon>
        <taxon>Bacillati</taxon>
        <taxon>Actinomycetota</taxon>
        <taxon>Actinomycetes</taxon>
        <taxon>Pseudonocardiales</taxon>
        <taxon>Pseudonocardiaceae</taxon>
        <taxon>Saccharothrix</taxon>
    </lineage>
</organism>
<evidence type="ECO:0000313" key="2">
    <source>
        <dbReference type="EMBL" id="TQM80216.1"/>
    </source>
</evidence>
<evidence type="ECO:0000256" key="1">
    <source>
        <dbReference type="SAM" id="MobiDB-lite"/>
    </source>
</evidence>
<name>A0A543JBS5_9PSEU</name>
<evidence type="ECO:0000313" key="3">
    <source>
        <dbReference type="Proteomes" id="UP000316628"/>
    </source>
</evidence>
<dbReference type="AlphaFoldDB" id="A0A543JBS5"/>
<dbReference type="EMBL" id="VFPP01000001">
    <property type="protein sequence ID" value="TQM80216.1"/>
    <property type="molecule type" value="Genomic_DNA"/>
</dbReference>
<feature type="region of interest" description="Disordered" evidence="1">
    <location>
        <begin position="67"/>
        <end position="121"/>
    </location>
</feature>
<reference evidence="2 3" key="1">
    <citation type="submission" date="2019-06" db="EMBL/GenBank/DDBJ databases">
        <title>Sequencing the genomes of 1000 actinobacteria strains.</title>
        <authorList>
            <person name="Klenk H.-P."/>
        </authorList>
    </citation>
    <scope>NUCLEOTIDE SEQUENCE [LARGE SCALE GENOMIC DNA]</scope>
    <source>
        <strain evidence="2 3">DSM 45456</strain>
    </source>
</reference>
<proteinExistence type="predicted"/>
<accession>A0A543JBS5</accession>
<comment type="caution">
    <text evidence="2">The sequence shown here is derived from an EMBL/GenBank/DDBJ whole genome shotgun (WGS) entry which is preliminary data.</text>
</comment>